<dbReference type="PRINTS" id="PR01434">
    <property type="entry name" value="NADHDHGNASE5"/>
</dbReference>
<dbReference type="Pfam" id="PF00361">
    <property type="entry name" value="Proton_antipo_M"/>
    <property type="match status" value="1"/>
</dbReference>
<keyword evidence="8" id="KW-0999">Mitochondrion inner membrane</keyword>
<keyword evidence="10" id="KW-0249">Electron transport</keyword>
<dbReference type="InterPro" id="IPR001516">
    <property type="entry name" value="Proton_antipo_N"/>
</dbReference>
<dbReference type="PANTHER" id="PTHR42829">
    <property type="entry name" value="NADH-UBIQUINONE OXIDOREDUCTASE CHAIN 5"/>
    <property type="match status" value="1"/>
</dbReference>
<keyword evidence="15 17" id="KW-0472">Membrane</keyword>
<evidence type="ECO:0000256" key="3">
    <source>
        <dbReference type="ARBA" id="ARBA00012944"/>
    </source>
</evidence>
<feature type="domain" description="NADH-Ubiquinone oxidoreductase (complex I) chain 5 N-terminal" evidence="19">
    <location>
        <begin position="52"/>
        <end position="91"/>
    </location>
</feature>
<comment type="function">
    <text evidence="17">Core subunit of the mitochondrial membrane respiratory chain NADH dehydrogenase (Complex I) which catalyzes electron transfer from NADH through the respiratory chain, using ubiquinone as an electron acceptor. Essential for the catalytic activity and assembly of complex I.</text>
</comment>
<dbReference type="EMBL" id="OQ852481">
    <property type="protein sequence ID" value="WXX18193.1"/>
    <property type="molecule type" value="Genomic_DNA"/>
</dbReference>
<protein>
    <recommendedName>
        <fullName evidence="4 17">NADH-ubiquinone oxidoreductase chain 5</fullName>
        <ecNumber evidence="3 17">7.1.1.2</ecNumber>
    </recommendedName>
</protein>
<evidence type="ECO:0000256" key="16">
    <source>
        <dbReference type="ARBA" id="ARBA00049551"/>
    </source>
</evidence>
<evidence type="ECO:0000256" key="10">
    <source>
        <dbReference type="ARBA" id="ARBA00022982"/>
    </source>
</evidence>
<dbReference type="AlphaFoldDB" id="A0AAU6PTE9"/>
<evidence type="ECO:0000256" key="13">
    <source>
        <dbReference type="ARBA" id="ARBA00023075"/>
    </source>
</evidence>
<evidence type="ECO:0000256" key="11">
    <source>
        <dbReference type="ARBA" id="ARBA00022989"/>
    </source>
</evidence>
<comment type="similarity">
    <text evidence="17">Belongs to the complex I subunit 5 family.</text>
</comment>
<evidence type="ECO:0000256" key="12">
    <source>
        <dbReference type="ARBA" id="ARBA00023027"/>
    </source>
</evidence>
<keyword evidence="14 17" id="KW-0496">Mitochondrion</keyword>
<dbReference type="GO" id="GO:0042773">
    <property type="term" value="P:ATP synthesis coupled electron transport"/>
    <property type="evidence" value="ECO:0007669"/>
    <property type="project" value="InterPro"/>
</dbReference>
<feature type="transmembrane region" description="Helical" evidence="17">
    <location>
        <begin position="446"/>
        <end position="468"/>
    </location>
</feature>
<feature type="transmembrane region" description="Helical" evidence="17">
    <location>
        <begin position="543"/>
        <end position="564"/>
    </location>
</feature>
<geneLocation type="mitochondrion" evidence="21"/>
<dbReference type="Pfam" id="PF06455">
    <property type="entry name" value="NADH5_C"/>
    <property type="match status" value="1"/>
</dbReference>
<feature type="transmembrane region" description="Helical" evidence="17">
    <location>
        <begin position="153"/>
        <end position="171"/>
    </location>
</feature>
<dbReference type="InterPro" id="IPR001750">
    <property type="entry name" value="ND/Mrp_TM"/>
</dbReference>
<name>A0AAU6PTE9_9HEXA</name>
<dbReference type="InterPro" id="IPR010934">
    <property type="entry name" value="NADH_DH_su5_C"/>
</dbReference>
<dbReference type="Pfam" id="PF00662">
    <property type="entry name" value="Proton_antipo_N"/>
    <property type="match status" value="1"/>
</dbReference>
<evidence type="ECO:0000256" key="4">
    <source>
        <dbReference type="ARBA" id="ARBA00021096"/>
    </source>
</evidence>
<evidence type="ECO:0000256" key="2">
    <source>
        <dbReference type="ARBA" id="ARBA00004448"/>
    </source>
</evidence>
<evidence type="ECO:0000256" key="5">
    <source>
        <dbReference type="ARBA" id="ARBA00022448"/>
    </source>
</evidence>
<evidence type="ECO:0000259" key="19">
    <source>
        <dbReference type="Pfam" id="PF00662"/>
    </source>
</evidence>
<evidence type="ECO:0000256" key="14">
    <source>
        <dbReference type="ARBA" id="ARBA00023128"/>
    </source>
</evidence>
<dbReference type="GO" id="GO:0003954">
    <property type="term" value="F:NADH dehydrogenase activity"/>
    <property type="evidence" value="ECO:0007669"/>
    <property type="project" value="TreeGrafter"/>
</dbReference>
<feature type="transmembrane region" description="Helical" evidence="17">
    <location>
        <begin position="340"/>
        <end position="360"/>
    </location>
</feature>
<feature type="transmembrane region" description="Helical" evidence="17">
    <location>
        <begin position="183"/>
        <end position="206"/>
    </location>
</feature>
<comment type="catalytic activity">
    <reaction evidence="16 17">
        <text>a ubiquinone + NADH + 5 H(+)(in) = a ubiquinol + NAD(+) + 4 H(+)(out)</text>
        <dbReference type="Rhea" id="RHEA:29091"/>
        <dbReference type="Rhea" id="RHEA-COMP:9565"/>
        <dbReference type="Rhea" id="RHEA-COMP:9566"/>
        <dbReference type="ChEBI" id="CHEBI:15378"/>
        <dbReference type="ChEBI" id="CHEBI:16389"/>
        <dbReference type="ChEBI" id="CHEBI:17976"/>
        <dbReference type="ChEBI" id="CHEBI:57540"/>
        <dbReference type="ChEBI" id="CHEBI:57945"/>
        <dbReference type="EC" id="7.1.1.2"/>
    </reaction>
</comment>
<feature type="transmembrane region" description="Helical" evidence="17">
    <location>
        <begin position="7"/>
        <end position="31"/>
    </location>
</feature>
<feature type="transmembrane region" description="Helical" evidence="17">
    <location>
        <begin position="375"/>
        <end position="397"/>
    </location>
</feature>
<evidence type="ECO:0000256" key="9">
    <source>
        <dbReference type="ARBA" id="ARBA00022967"/>
    </source>
</evidence>
<keyword evidence="9" id="KW-1278">Translocase</keyword>
<feature type="transmembrane region" description="Helical" evidence="17">
    <location>
        <begin position="242"/>
        <end position="263"/>
    </location>
</feature>
<dbReference type="GO" id="GO:0008137">
    <property type="term" value="F:NADH dehydrogenase (ubiquinone) activity"/>
    <property type="evidence" value="ECO:0007669"/>
    <property type="project" value="UniProtKB-EC"/>
</dbReference>
<dbReference type="GO" id="GO:0005743">
    <property type="term" value="C:mitochondrial inner membrane"/>
    <property type="evidence" value="ECO:0007669"/>
    <property type="project" value="UniProtKB-SubCell"/>
</dbReference>
<feature type="transmembrane region" description="Helical" evidence="17">
    <location>
        <begin position="418"/>
        <end position="440"/>
    </location>
</feature>
<evidence type="ECO:0000256" key="17">
    <source>
        <dbReference type="RuleBase" id="RU003404"/>
    </source>
</evidence>
<gene>
    <name evidence="21" type="primary">ND5</name>
</gene>
<keyword evidence="7 17" id="KW-0812">Transmembrane</keyword>
<evidence type="ECO:0000256" key="15">
    <source>
        <dbReference type="ARBA" id="ARBA00023136"/>
    </source>
</evidence>
<dbReference type="EC" id="7.1.1.2" evidence="3 17"/>
<evidence type="ECO:0000313" key="21">
    <source>
        <dbReference type="EMBL" id="WXX18193.1"/>
    </source>
</evidence>
<dbReference type="GO" id="GO:0015990">
    <property type="term" value="P:electron transport coupled proton transport"/>
    <property type="evidence" value="ECO:0007669"/>
    <property type="project" value="TreeGrafter"/>
</dbReference>
<comment type="subcellular location">
    <subcellularLocation>
        <location evidence="2">Mitochondrion inner membrane</location>
        <topology evidence="2">Multi-pass membrane protein</topology>
    </subcellularLocation>
</comment>
<feature type="domain" description="NADH:quinone oxidoreductase/Mrp antiporter transmembrane" evidence="18">
    <location>
        <begin position="108"/>
        <end position="388"/>
    </location>
</feature>
<proteinExistence type="inferred from homology"/>
<sequence>MLIFYRVSFYLGCLLMAGALVSLWEGFLFYLSFKTLFLEWELYSVYGSMVIMTFLMDWMSLTFMGFVMLISSLVLFYSSVYMSEEKFIYRFIMLVFLFVVSMLLMISSPNMISILLGWDGLGLVSYCLVIFYQNEKSANAGMLTILSNRVGDVAILLSIAWLVNYGSWNFFFVQVTLKESDLFLILFLVVLASMTKSAQIPFSAWLPAAMAAPTPVSALVHSSTLVTAGVYLLIRFSSILNVSNFLFVLGSLTMFMSGLGANFEMDLKKIIALSTLSQLGVMMMTLSLGFYELSFFHLLSHALFKSLLFLCAGVFIHGMGDIQDIRHLGGVQEGCPVSSLYFMGCSLALCGFPFLAGFYSKDAILEVFFMSEMNFFMVVMIIVGTFFTVTYSIRLIFYLYLKNLGLKKFCGLGEDLVMVLPMGVLFILASSGGSMMAWVYFPGYFILLPLLFKLMILIGSLIFSWLILEEMVSISLKMNNLVQSLSYFLGGMWFLPFFSTGLIIPSLKIGAFLVKFLDQGWMEQLGGQGIIYGAMKQSSFLDYVYSLSLKIYFFIFFIMLIFFVSG</sequence>
<organism evidence="21">
    <name type="scientific">Homidia sp</name>
    <dbReference type="NCBI Taxonomy" id="3054010"/>
    <lineage>
        <taxon>Eukaryota</taxon>
        <taxon>Metazoa</taxon>
        <taxon>Ecdysozoa</taxon>
        <taxon>Arthropoda</taxon>
        <taxon>Hexapoda</taxon>
        <taxon>Collembola</taxon>
        <taxon>Entomobryomorpha</taxon>
        <taxon>Entomobryoidea</taxon>
        <taxon>Entomobryidae</taxon>
        <taxon>Entomobryinae</taxon>
        <taxon>Homidia</taxon>
    </lineage>
</organism>
<comment type="function">
    <text evidence="1">Core subunit of the mitochondrial membrane respiratory chain NADH dehydrogenase (Complex I) that is believed to belong to the minimal assembly required for catalysis. Complex I functions in the transfer of electrons from NADH to the respiratory chain. The immediate electron acceptor for the enzyme is believed to be ubiquinone.</text>
</comment>
<evidence type="ECO:0000256" key="1">
    <source>
        <dbReference type="ARBA" id="ARBA00003257"/>
    </source>
</evidence>
<dbReference type="PANTHER" id="PTHR42829:SF2">
    <property type="entry name" value="NADH-UBIQUINONE OXIDOREDUCTASE CHAIN 5"/>
    <property type="match status" value="1"/>
</dbReference>
<feature type="transmembrane region" description="Helical" evidence="17">
    <location>
        <begin position="270"/>
        <end position="290"/>
    </location>
</feature>
<accession>A0AAU6PTE9</accession>
<feature type="domain" description="NADH dehydrogenase subunit 5 C-terminal" evidence="20">
    <location>
        <begin position="391"/>
        <end position="563"/>
    </location>
</feature>
<feature type="transmembrane region" description="Helical" evidence="17">
    <location>
        <begin position="302"/>
        <end position="319"/>
    </location>
</feature>
<keyword evidence="11 17" id="KW-1133">Transmembrane helix</keyword>
<feature type="transmembrane region" description="Helical" evidence="17">
    <location>
        <begin position="218"/>
        <end position="236"/>
    </location>
</feature>
<reference evidence="21" key="1">
    <citation type="submission" date="2023-04" db="EMBL/GenBank/DDBJ databases">
        <title>The complete mitochondrial genome of Homidia pseudokoreana and molecular comparison among genus Homidia.</title>
        <authorList>
            <person name="Lee I."/>
            <person name="Park K.-H."/>
        </authorList>
    </citation>
    <scope>NUCLEOTIDE SEQUENCE</scope>
</reference>
<feature type="transmembrane region" description="Helical" evidence="17">
    <location>
        <begin position="51"/>
        <end position="75"/>
    </location>
</feature>
<keyword evidence="5 17" id="KW-0813">Transport</keyword>
<feature type="transmembrane region" description="Helical" evidence="17">
    <location>
        <begin position="488"/>
        <end position="514"/>
    </location>
</feature>
<dbReference type="InterPro" id="IPR003945">
    <property type="entry name" value="NU5C-like"/>
</dbReference>
<evidence type="ECO:0000259" key="18">
    <source>
        <dbReference type="Pfam" id="PF00361"/>
    </source>
</evidence>
<keyword evidence="13 17" id="KW-0830">Ubiquinone</keyword>
<evidence type="ECO:0000259" key="20">
    <source>
        <dbReference type="Pfam" id="PF06455"/>
    </source>
</evidence>
<keyword evidence="6" id="KW-0679">Respiratory chain</keyword>
<evidence type="ECO:0000256" key="8">
    <source>
        <dbReference type="ARBA" id="ARBA00022792"/>
    </source>
</evidence>
<evidence type="ECO:0000256" key="7">
    <source>
        <dbReference type="ARBA" id="ARBA00022692"/>
    </source>
</evidence>
<feature type="transmembrane region" description="Helical" evidence="17">
    <location>
        <begin position="112"/>
        <end position="132"/>
    </location>
</feature>
<evidence type="ECO:0000256" key="6">
    <source>
        <dbReference type="ARBA" id="ARBA00022660"/>
    </source>
</evidence>
<keyword evidence="12 17" id="KW-0520">NAD</keyword>
<feature type="transmembrane region" description="Helical" evidence="17">
    <location>
        <begin position="87"/>
        <end position="106"/>
    </location>
</feature>